<dbReference type="SUPFAM" id="SSF56726">
    <property type="entry name" value="DNA topoisomerase IV, alpha subunit"/>
    <property type="match status" value="1"/>
</dbReference>
<sequence>MQALGSLKKLLAIYQSEKELFKRSRQLDGLCDEYGIGQAIGAMWLFTPADKLQIAVIIQNNWNVDPMMSLDGWDELSRNEAVQMGGDEKFTKKRLRGQRVAIKSLPDRPLMLGSAPYTLPPGINLDVDRQWVVERCQHDAVLLIENWENFELTDRTPILKSVPGNPLVVFRGAPGSYKVDSAYRLLNDLGLPVIAFTDYDPEGLAIAATLPYFSRYLSPGTRCLEKLCSKLSTQRRYREQIVQKRSMLEALHDPELVRVFEIIKAAGKALPQERLIGLVNWQE</sequence>
<protein>
    <recommendedName>
        <fullName evidence="1">DUF7281 domain-containing protein</fullName>
    </recommendedName>
</protein>
<dbReference type="RefSeq" id="WP_150766135.1">
    <property type="nucleotide sequence ID" value="NZ_CABVHW010000015.1"/>
</dbReference>
<dbReference type="EMBL" id="CABVHW010000015">
    <property type="protein sequence ID" value="VVO19743.1"/>
    <property type="molecule type" value="Genomic_DNA"/>
</dbReference>
<dbReference type="Pfam" id="PF23947">
    <property type="entry name" value="DUF7281"/>
    <property type="match status" value="1"/>
</dbReference>
<organism evidence="2 3">
    <name type="scientific">Pseudomonas fluorescens</name>
    <dbReference type="NCBI Taxonomy" id="294"/>
    <lineage>
        <taxon>Bacteria</taxon>
        <taxon>Pseudomonadati</taxon>
        <taxon>Pseudomonadota</taxon>
        <taxon>Gammaproteobacteria</taxon>
        <taxon>Pseudomonadales</taxon>
        <taxon>Pseudomonadaceae</taxon>
        <taxon>Pseudomonas</taxon>
    </lineage>
</organism>
<reference evidence="2 3" key="1">
    <citation type="submission" date="2019-09" db="EMBL/GenBank/DDBJ databases">
        <authorList>
            <person name="Chandra G."/>
            <person name="Truman W A."/>
        </authorList>
    </citation>
    <scope>NUCLEOTIDE SEQUENCE [LARGE SCALE GENOMIC DNA]</scope>
    <source>
        <strain evidence="2">PS710</strain>
    </source>
</reference>
<dbReference type="AlphaFoldDB" id="A0A5E7DQH4"/>
<name>A0A5E7DQH4_PSEFL</name>
<gene>
    <name evidence="2" type="ORF">PS710_04142</name>
</gene>
<dbReference type="InterPro" id="IPR055705">
    <property type="entry name" value="DUF7281"/>
</dbReference>
<evidence type="ECO:0000313" key="2">
    <source>
        <dbReference type="EMBL" id="VVO19743.1"/>
    </source>
</evidence>
<feature type="domain" description="DUF7281" evidence="1">
    <location>
        <begin position="100"/>
        <end position="276"/>
    </location>
</feature>
<dbReference type="GO" id="GO:0003677">
    <property type="term" value="F:DNA binding"/>
    <property type="evidence" value="ECO:0007669"/>
    <property type="project" value="InterPro"/>
</dbReference>
<dbReference type="GO" id="GO:0005694">
    <property type="term" value="C:chromosome"/>
    <property type="evidence" value="ECO:0007669"/>
    <property type="project" value="InterPro"/>
</dbReference>
<dbReference type="Proteomes" id="UP000381093">
    <property type="component" value="Unassembled WGS sequence"/>
</dbReference>
<evidence type="ECO:0000313" key="3">
    <source>
        <dbReference type="Proteomes" id="UP000381093"/>
    </source>
</evidence>
<dbReference type="InterPro" id="IPR036078">
    <property type="entry name" value="Spo11/TopoVI_A_sf"/>
</dbReference>
<accession>A0A5E7DQH4</accession>
<evidence type="ECO:0000259" key="1">
    <source>
        <dbReference type="Pfam" id="PF23947"/>
    </source>
</evidence>
<proteinExistence type="predicted"/>